<evidence type="ECO:0000256" key="4">
    <source>
        <dbReference type="ARBA" id="ARBA00009595"/>
    </source>
</evidence>
<dbReference type="Ensembl" id="ENSCINT00000012890.3">
    <property type="protein sequence ID" value="ENSCINP00000012890.3"/>
    <property type="gene ID" value="ENSCING00000006248.3"/>
</dbReference>
<dbReference type="InterPro" id="IPR036770">
    <property type="entry name" value="Ankyrin_rpt-contain_sf"/>
</dbReference>
<feature type="repeat" description="ANK" evidence="20">
    <location>
        <begin position="45"/>
        <end position="77"/>
    </location>
</feature>
<dbReference type="GO" id="GO:0019677">
    <property type="term" value="P:NAD+ catabolic process"/>
    <property type="evidence" value="ECO:0000318"/>
    <property type="project" value="GO_Central"/>
</dbReference>
<comment type="catalytic activity">
    <reaction evidence="11">
        <text>a 5'-end NAD(+)-phospho-ribonucleoside in mRNA + H2O = a 5'-end phospho-adenosine-phospho-ribonucleoside in mRNA + beta-nicotinamide D-ribonucleotide + 2 H(+)</text>
        <dbReference type="Rhea" id="RHEA:60876"/>
        <dbReference type="Rhea" id="RHEA-COMP:15698"/>
        <dbReference type="Rhea" id="RHEA-COMP:15719"/>
        <dbReference type="ChEBI" id="CHEBI:14649"/>
        <dbReference type="ChEBI" id="CHEBI:15377"/>
        <dbReference type="ChEBI" id="CHEBI:15378"/>
        <dbReference type="ChEBI" id="CHEBI:144029"/>
        <dbReference type="ChEBI" id="CHEBI:144051"/>
    </reaction>
    <physiologicalReaction direction="left-to-right" evidence="11">
        <dbReference type="Rhea" id="RHEA:60877"/>
    </physiologicalReaction>
</comment>
<evidence type="ECO:0000256" key="18">
    <source>
        <dbReference type="ARBA" id="ARBA00049196"/>
    </source>
</evidence>
<dbReference type="Gene3D" id="1.25.40.20">
    <property type="entry name" value="Ankyrin repeat-containing domain"/>
    <property type="match status" value="1"/>
</dbReference>
<dbReference type="PANTHER" id="PTHR42904:SF6">
    <property type="entry name" value="NAD-CAPPED RNA HYDROLASE NUDT12"/>
    <property type="match status" value="1"/>
</dbReference>
<evidence type="ECO:0000256" key="17">
    <source>
        <dbReference type="ARBA" id="ARBA00047501"/>
    </source>
</evidence>
<reference evidence="22" key="3">
    <citation type="submission" date="2025-08" db="UniProtKB">
        <authorList>
            <consortium name="Ensembl"/>
        </authorList>
    </citation>
    <scope>IDENTIFICATION</scope>
</reference>
<keyword evidence="9" id="KW-0521">NADP</keyword>
<dbReference type="PROSITE" id="PS51462">
    <property type="entry name" value="NUDIX"/>
    <property type="match status" value="1"/>
</dbReference>
<evidence type="ECO:0000256" key="9">
    <source>
        <dbReference type="ARBA" id="ARBA00022857"/>
    </source>
</evidence>
<accession>F6XNV2</accession>
<evidence type="ECO:0000259" key="21">
    <source>
        <dbReference type="PROSITE" id="PS51462"/>
    </source>
</evidence>
<dbReference type="InterPro" id="IPR000086">
    <property type="entry name" value="NUDIX_hydrolase_dom"/>
</dbReference>
<comment type="function">
    <text evidence="15">mRNA decapping enzyme that specifically removes the nicotinamide adenine dinucleotide (NAD) cap from a subset of mRNAs by hydrolyzing the diphosphate linkage to produce nicotinamide mononucleotide (NMN) and 5' monophosphate mRNA. The NAD-cap is present at the 5'-end of some RNAs; in contrast to the canonical N7 methylguanosine (m7G) cap, the NAD cap promotes mRNA decay. Preferentially acts on NAD-capped transcripts in response to nutrient stress. Also acts on free nicotinamide adenine dinucleotide molecules: hydrolyzes NAD(H) into NMN(H) and AMP, and NADPH into NMNH and 2',5'-ADP. May act to regulate the concentration of peroxisomal nicotinamide nucleotide cofactors required for oxidative metabolism in this organelle. Regulates the levels of circadian clock components PER1, PER2, PER3 and CRY2 in the liver.</text>
</comment>
<comment type="cofactor">
    <cofactor evidence="2">
        <name>Zn(2+)</name>
        <dbReference type="ChEBI" id="CHEBI:29105"/>
    </cofactor>
</comment>
<keyword evidence="6" id="KW-0479">Metal-binding</keyword>
<evidence type="ECO:0000256" key="15">
    <source>
        <dbReference type="ARBA" id="ARBA00045837"/>
    </source>
</evidence>
<keyword evidence="23" id="KW-1185">Reference proteome</keyword>
<evidence type="ECO:0000256" key="16">
    <source>
        <dbReference type="ARBA" id="ARBA00046702"/>
    </source>
</evidence>
<comment type="catalytic activity">
    <reaction evidence="17">
        <text>NADPH + H2O = reduced beta-nicotinamide D-ribonucleotide + adenosine 2',5'-bisphosphate + 2 H(+)</text>
        <dbReference type="Rhea" id="RHEA:60820"/>
        <dbReference type="ChEBI" id="CHEBI:15377"/>
        <dbReference type="ChEBI" id="CHEBI:15378"/>
        <dbReference type="ChEBI" id="CHEBI:57783"/>
        <dbReference type="ChEBI" id="CHEBI:90832"/>
        <dbReference type="ChEBI" id="CHEBI:194156"/>
    </reaction>
    <physiologicalReaction direction="left-to-right" evidence="17">
        <dbReference type="Rhea" id="RHEA:60821"/>
    </physiologicalReaction>
</comment>
<evidence type="ECO:0000256" key="14">
    <source>
        <dbReference type="ARBA" id="ARBA00031178"/>
    </source>
</evidence>
<comment type="catalytic activity">
    <reaction evidence="18">
        <text>NAD(+) + H2O = beta-nicotinamide D-ribonucleotide + AMP + 2 H(+)</text>
        <dbReference type="Rhea" id="RHEA:11800"/>
        <dbReference type="ChEBI" id="CHEBI:14649"/>
        <dbReference type="ChEBI" id="CHEBI:15377"/>
        <dbReference type="ChEBI" id="CHEBI:15378"/>
        <dbReference type="ChEBI" id="CHEBI:57540"/>
        <dbReference type="ChEBI" id="CHEBI:456215"/>
        <dbReference type="EC" id="3.6.1.22"/>
    </reaction>
    <physiologicalReaction direction="left-to-right" evidence="18">
        <dbReference type="Rhea" id="RHEA:11801"/>
    </physiologicalReaction>
</comment>
<evidence type="ECO:0000256" key="6">
    <source>
        <dbReference type="ARBA" id="ARBA00022723"/>
    </source>
</evidence>
<comment type="subunit">
    <text evidence="16">Homodimer. Homodimerization is essential for its catalytic activity and protein stability. Interacts (via ANK repeats) with BLMH.</text>
</comment>
<evidence type="ECO:0000256" key="12">
    <source>
        <dbReference type="ARBA" id="ARBA00023869"/>
    </source>
</evidence>
<evidence type="ECO:0000256" key="13">
    <source>
        <dbReference type="ARBA" id="ARBA00030313"/>
    </source>
</evidence>
<evidence type="ECO:0000256" key="7">
    <source>
        <dbReference type="ARBA" id="ARBA00022801"/>
    </source>
</evidence>
<evidence type="ECO:0000256" key="3">
    <source>
        <dbReference type="ARBA" id="ARBA00004463"/>
    </source>
</evidence>
<dbReference type="AlphaFoldDB" id="F6XNV2"/>
<name>F6XNV2_CIOIN</name>
<dbReference type="Pfam" id="PF00293">
    <property type="entry name" value="NUDIX"/>
    <property type="match status" value="1"/>
</dbReference>
<dbReference type="PROSITE" id="PS50088">
    <property type="entry name" value="ANK_REPEAT"/>
    <property type="match status" value="1"/>
</dbReference>
<dbReference type="GeneTree" id="ENSGT00940000157592"/>
<dbReference type="InterPro" id="IPR050241">
    <property type="entry name" value="NAD-cap_RNA_hydrolase_NudC"/>
</dbReference>
<dbReference type="FunCoup" id="F6XNV2">
    <property type="interactions" value="5"/>
</dbReference>
<evidence type="ECO:0000313" key="23">
    <source>
        <dbReference type="Proteomes" id="UP000008144"/>
    </source>
</evidence>
<dbReference type="STRING" id="7719.ENSCINP00000012890"/>
<dbReference type="GO" id="GO:0035529">
    <property type="term" value="F:NADH pyrophosphatase activity"/>
    <property type="evidence" value="ECO:0000318"/>
    <property type="project" value="GO_Central"/>
</dbReference>
<dbReference type="OMA" id="CNTRTTL"/>
<dbReference type="PROSITE" id="PS00893">
    <property type="entry name" value="NUDIX_BOX"/>
    <property type="match status" value="1"/>
</dbReference>
<keyword evidence="10" id="KW-0520">NAD</keyword>
<evidence type="ECO:0000256" key="1">
    <source>
        <dbReference type="ARBA" id="ARBA00001946"/>
    </source>
</evidence>
<dbReference type="InterPro" id="IPR020084">
    <property type="entry name" value="NUDIX_hydrolase_CS"/>
</dbReference>
<dbReference type="Gene3D" id="3.90.79.20">
    <property type="match status" value="1"/>
</dbReference>
<reference evidence="23" key="1">
    <citation type="journal article" date="2002" name="Science">
        <title>The draft genome of Ciona intestinalis: insights into chordate and vertebrate origins.</title>
        <authorList>
            <person name="Dehal P."/>
            <person name="Satou Y."/>
            <person name="Campbell R.K."/>
            <person name="Chapman J."/>
            <person name="Degnan B."/>
            <person name="De Tomaso A."/>
            <person name="Davidson B."/>
            <person name="Di Gregorio A."/>
            <person name="Gelpke M."/>
            <person name="Goodstein D.M."/>
            <person name="Harafuji N."/>
            <person name="Hastings K.E."/>
            <person name="Ho I."/>
            <person name="Hotta K."/>
            <person name="Huang W."/>
            <person name="Kawashima T."/>
            <person name="Lemaire P."/>
            <person name="Martinez D."/>
            <person name="Meinertzhagen I.A."/>
            <person name="Necula S."/>
            <person name="Nonaka M."/>
            <person name="Putnam N."/>
            <person name="Rash S."/>
            <person name="Saiga H."/>
            <person name="Satake M."/>
            <person name="Terry A."/>
            <person name="Yamada L."/>
            <person name="Wang H.G."/>
            <person name="Awazu S."/>
            <person name="Azumi K."/>
            <person name="Boore J."/>
            <person name="Branno M."/>
            <person name="Chin-Bow S."/>
            <person name="DeSantis R."/>
            <person name="Doyle S."/>
            <person name="Francino P."/>
            <person name="Keys D.N."/>
            <person name="Haga S."/>
            <person name="Hayashi H."/>
            <person name="Hino K."/>
            <person name="Imai K.S."/>
            <person name="Inaba K."/>
            <person name="Kano S."/>
            <person name="Kobayashi K."/>
            <person name="Kobayashi M."/>
            <person name="Lee B.I."/>
            <person name="Makabe K.W."/>
            <person name="Manohar C."/>
            <person name="Matassi G."/>
            <person name="Medina M."/>
            <person name="Mochizuki Y."/>
            <person name="Mount S."/>
            <person name="Morishita T."/>
            <person name="Miura S."/>
            <person name="Nakayama A."/>
            <person name="Nishizaka S."/>
            <person name="Nomoto H."/>
            <person name="Ohta F."/>
            <person name="Oishi K."/>
            <person name="Rigoutsos I."/>
            <person name="Sano M."/>
            <person name="Sasaki A."/>
            <person name="Sasakura Y."/>
            <person name="Shoguchi E."/>
            <person name="Shin-i T."/>
            <person name="Spagnuolo A."/>
            <person name="Stainier D."/>
            <person name="Suzuki M.M."/>
            <person name="Tassy O."/>
            <person name="Takatori N."/>
            <person name="Tokuoka M."/>
            <person name="Yagi K."/>
            <person name="Yoshizaki F."/>
            <person name="Wada S."/>
            <person name="Zhang C."/>
            <person name="Hyatt P.D."/>
            <person name="Larimer F."/>
            <person name="Detter C."/>
            <person name="Doggett N."/>
            <person name="Glavina T."/>
            <person name="Hawkins T."/>
            <person name="Richardson P."/>
            <person name="Lucas S."/>
            <person name="Kohara Y."/>
            <person name="Levine M."/>
            <person name="Satoh N."/>
            <person name="Rokhsar D.S."/>
        </authorList>
    </citation>
    <scope>NUCLEOTIDE SEQUENCE [LARGE SCALE GENOMIC DNA]</scope>
</reference>
<gene>
    <name evidence="22" type="primary">LOC100177271</name>
</gene>
<dbReference type="SUPFAM" id="SSF48403">
    <property type="entry name" value="Ankyrin repeat"/>
    <property type="match status" value="1"/>
</dbReference>
<dbReference type="FunFam" id="3.90.79.10:FF:000023">
    <property type="entry name" value="Peroxisomal NADH pyrophosphatase NUDT12"/>
    <property type="match status" value="1"/>
</dbReference>
<evidence type="ECO:0000256" key="2">
    <source>
        <dbReference type="ARBA" id="ARBA00001947"/>
    </source>
</evidence>
<dbReference type="Pfam" id="PF09296">
    <property type="entry name" value="NUDIX-like"/>
    <property type="match status" value="1"/>
</dbReference>
<comment type="similarity">
    <text evidence="4">Belongs to the Nudix hydrolase family. NudC subfamily.</text>
</comment>
<evidence type="ECO:0000256" key="10">
    <source>
        <dbReference type="ARBA" id="ARBA00023027"/>
    </source>
</evidence>
<dbReference type="Proteomes" id="UP000008144">
    <property type="component" value="Chromosome 5"/>
</dbReference>
<dbReference type="GO" id="GO:0046872">
    <property type="term" value="F:metal ion binding"/>
    <property type="evidence" value="ECO:0007669"/>
    <property type="project" value="UniProtKB-KW"/>
</dbReference>
<dbReference type="Pfam" id="PF12796">
    <property type="entry name" value="Ank_2"/>
    <property type="match status" value="1"/>
</dbReference>
<sequence length="454" mass="50941">KMSGNSNAQKYYIDEIFTAAANGDVEAITKGYNMLSISPDVTDKMGWTPLMCAARNGHVNVMGFLLQQGADPKHMNKSGQTALDVASFWNQTGSVNFLNGFLKPNKSPVMEVVHYFGFSALDRQSYQRSDENEMKKAMRMENAKYVVFADLQLLVSNDAVTGKSQNVVYLTWGEIEKYLSIVDHDLIFLGVGNIDKGLLVRETHHAQLNDSPYFAVNFKKVSRDDEFSPEKYNGSFTDKDNRRLMMMLQKNESGLVAQARSVLAWHERYNFCPTCGNETIMKDFGYKRLCISESCTTHKGAHNTSFPRTDPVVIILVASKDGSKCLLGRQSRFPRGMYSCIAGFMEPGESIEDAARREVFEESGVKVGQVEYHSSQPWPFPSNIMIGLIGRAVCDDINVDKVELEDARWFDKPEVAKAILEGFGRKEGLVVPPHTAIAHHLIKTWVQRNSNSNL</sequence>
<dbReference type="PROSITE" id="PS50297">
    <property type="entry name" value="ANK_REP_REGION"/>
    <property type="match status" value="1"/>
</dbReference>
<reference evidence="22" key="2">
    <citation type="journal article" date="2008" name="Genome Biol.">
        <title>Improved genome assembly and evidence-based global gene model set for the chordate Ciona intestinalis: new insight into intron and operon populations.</title>
        <authorList>
            <person name="Satou Y."/>
            <person name="Mineta K."/>
            <person name="Ogasawara M."/>
            <person name="Sasakura Y."/>
            <person name="Shoguchi E."/>
            <person name="Ueno K."/>
            <person name="Yamada L."/>
            <person name="Matsumoto J."/>
            <person name="Wasserscheid J."/>
            <person name="Dewar K."/>
            <person name="Wiley G.B."/>
            <person name="Macmil S.L."/>
            <person name="Roe B.A."/>
            <person name="Zeller R.W."/>
            <person name="Hastings K.E."/>
            <person name="Lemaire P."/>
            <person name="Lindquist E."/>
            <person name="Endo T."/>
            <person name="Hotta K."/>
            <person name="Inaba K."/>
        </authorList>
    </citation>
    <scope>NUCLEOTIDE SEQUENCE [LARGE SCALE GENOMIC DNA]</scope>
    <source>
        <strain evidence="22">wild type</strain>
    </source>
</reference>
<comment type="catalytic activity">
    <reaction evidence="19">
        <text>NADH + H2O = reduced beta-nicotinamide D-ribonucleotide + AMP + 2 H(+)</text>
        <dbReference type="Rhea" id="RHEA:48868"/>
        <dbReference type="ChEBI" id="CHEBI:15377"/>
        <dbReference type="ChEBI" id="CHEBI:15378"/>
        <dbReference type="ChEBI" id="CHEBI:57945"/>
        <dbReference type="ChEBI" id="CHEBI:90832"/>
        <dbReference type="ChEBI" id="CHEBI:456215"/>
        <dbReference type="EC" id="3.6.1.22"/>
    </reaction>
    <physiologicalReaction direction="left-to-right" evidence="19">
        <dbReference type="Rhea" id="RHEA:48869"/>
    </physiologicalReaction>
</comment>
<evidence type="ECO:0000313" key="22">
    <source>
        <dbReference type="Ensembl" id="ENSCINP00000012890.3"/>
    </source>
</evidence>
<comment type="cofactor">
    <cofactor evidence="1">
        <name>Mg(2+)</name>
        <dbReference type="ChEBI" id="CHEBI:18420"/>
    </cofactor>
</comment>
<dbReference type="EC" id="3.6.1.22" evidence="5"/>
<keyword evidence="20" id="KW-0040">ANK repeat</keyword>
<organism evidence="22 23">
    <name type="scientific">Ciona intestinalis</name>
    <name type="common">Transparent sea squirt</name>
    <name type="synonym">Ascidia intestinalis</name>
    <dbReference type="NCBI Taxonomy" id="7719"/>
    <lineage>
        <taxon>Eukaryota</taxon>
        <taxon>Metazoa</taxon>
        <taxon>Chordata</taxon>
        <taxon>Tunicata</taxon>
        <taxon>Ascidiacea</taxon>
        <taxon>Phlebobranchia</taxon>
        <taxon>Cionidae</taxon>
        <taxon>Ciona</taxon>
    </lineage>
</organism>
<keyword evidence="8" id="KW-0460">Magnesium</keyword>
<dbReference type="InterPro" id="IPR015375">
    <property type="entry name" value="NADH_PPase-like_N"/>
</dbReference>
<evidence type="ECO:0000256" key="5">
    <source>
        <dbReference type="ARBA" id="ARBA00012381"/>
    </source>
</evidence>
<keyword evidence="7" id="KW-0378">Hydrolase</keyword>
<proteinExistence type="inferred from homology"/>
<evidence type="ECO:0000256" key="11">
    <source>
        <dbReference type="ARBA" id="ARBA00023679"/>
    </source>
</evidence>
<dbReference type="InterPro" id="IPR002110">
    <property type="entry name" value="Ankyrin_rpt"/>
</dbReference>
<dbReference type="GO" id="GO:0005777">
    <property type="term" value="C:peroxisome"/>
    <property type="evidence" value="ECO:0000318"/>
    <property type="project" value="GO_Central"/>
</dbReference>
<dbReference type="SUPFAM" id="SSF55811">
    <property type="entry name" value="Nudix"/>
    <property type="match status" value="1"/>
</dbReference>
<dbReference type="SMART" id="SM00248">
    <property type="entry name" value="ANK"/>
    <property type="match status" value="2"/>
</dbReference>
<evidence type="ECO:0000256" key="20">
    <source>
        <dbReference type="PROSITE-ProRule" id="PRU00023"/>
    </source>
</evidence>
<dbReference type="EMBL" id="EAAA01002093">
    <property type="status" value="NOT_ANNOTATED_CDS"/>
    <property type="molecule type" value="Genomic_DNA"/>
</dbReference>
<dbReference type="NCBIfam" id="NF001299">
    <property type="entry name" value="PRK00241.1"/>
    <property type="match status" value="1"/>
</dbReference>
<comment type="subcellular location">
    <subcellularLocation>
        <location evidence="3">Cytoplasmic granule</location>
    </subcellularLocation>
</comment>
<dbReference type="PANTHER" id="PTHR42904">
    <property type="entry name" value="NUDIX HYDROLASE, NUDC SUBFAMILY"/>
    <property type="match status" value="1"/>
</dbReference>
<dbReference type="HOGENOM" id="CLU_037162_0_2_1"/>
<evidence type="ECO:0000256" key="8">
    <source>
        <dbReference type="ARBA" id="ARBA00022842"/>
    </source>
</evidence>
<protein>
    <recommendedName>
        <fullName evidence="12">NAD-capped RNA hydrolase NUDT12</fullName>
        <ecNumber evidence="5">3.6.1.22</ecNumber>
    </recommendedName>
    <alternativeName>
        <fullName evidence="13">NADH pyrophosphatase NUDT12</fullName>
    </alternativeName>
    <alternativeName>
        <fullName evidence="14">Nucleoside diphosphate-linked moiety X motif 12</fullName>
    </alternativeName>
</protein>
<dbReference type="InParanoid" id="F6XNV2"/>
<feature type="domain" description="Nudix hydrolase" evidence="21">
    <location>
        <begin position="307"/>
        <end position="433"/>
    </location>
</feature>
<evidence type="ECO:0000256" key="19">
    <source>
        <dbReference type="ARBA" id="ARBA00049264"/>
    </source>
</evidence>
<reference evidence="22" key="4">
    <citation type="submission" date="2025-09" db="UniProtKB">
        <authorList>
            <consortium name="Ensembl"/>
        </authorList>
    </citation>
    <scope>IDENTIFICATION</scope>
</reference>
<dbReference type="GO" id="GO:0006742">
    <property type="term" value="P:NADP+ catabolic process"/>
    <property type="evidence" value="ECO:0000318"/>
    <property type="project" value="GO_Central"/>
</dbReference>
<dbReference type="CDD" id="cd03429">
    <property type="entry name" value="NUDIX_NADH_pyrophosphatase_Nudt13"/>
    <property type="match status" value="1"/>
</dbReference>
<dbReference type="InterPro" id="IPR049734">
    <property type="entry name" value="NudC-like_C"/>
</dbReference>
<dbReference type="InterPro" id="IPR015797">
    <property type="entry name" value="NUDIX_hydrolase-like_dom_sf"/>
</dbReference>
<dbReference type="Gene3D" id="3.90.79.10">
    <property type="entry name" value="Nucleoside Triphosphate Pyrophosphohydrolase"/>
    <property type="match status" value="1"/>
</dbReference>